<proteinExistence type="predicted"/>
<feature type="non-terminal residue" evidence="1">
    <location>
        <position position="118"/>
    </location>
</feature>
<comment type="caution">
    <text evidence="1">The sequence shown here is derived from an EMBL/GenBank/DDBJ whole genome shotgun (WGS) entry which is preliminary data.</text>
</comment>
<dbReference type="AlphaFoldDB" id="X1IGZ5"/>
<reference evidence="1" key="1">
    <citation type="journal article" date="2014" name="Front. Microbiol.">
        <title>High frequency of phylogenetically diverse reductive dehalogenase-homologous genes in deep subseafloor sedimentary metagenomes.</title>
        <authorList>
            <person name="Kawai M."/>
            <person name="Futagami T."/>
            <person name="Toyoda A."/>
            <person name="Takaki Y."/>
            <person name="Nishi S."/>
            <person name="Hori S."/>
            <person name="Arai W."/>
            <person name="Tsubouchi T."/>
            <person name="Morono Y."/>
            <person name="Uchiyama I."/>
            <person name="Ito T."/>
            <person name="Fujiyama A."/>
            <person name="Inagaki F."/>
            <person name="Takami H."/>
        </authorList>
    </citation>
    <scope>NUCLEOTIDE SEQUENCE</scope>
    <source>
        <strain evidence="1">Expedition CK06-06</strain>
    </source>
</reference>
<organism evidence="1">
    <name type="scientific">marine sediment metagenome</name>
    <dbReference type="NCBI Taxonomy" id="412755"/>
    <lineage>
        <taxon>unclassified sequences</taxon>
        <taxon>metagenomes</taxon>
        <taxon>ecological metagenomes</taxon>
    </lineage>
</organism>
<protein>
    <submittedName>
        <fullName evidence="1">Uncharacterized protein</fullName>
    </submittedName>
</protein>
<sequence length="118" mass="13475">MGWVSPTGHDDPDYRWTNEILAYDEDTETYAYTQSESKFLELILTSPISCDKIQIYANMYFYGNQPVDVDIDLFYDGDWQHLHDGVISGLEWVEKAIGLTKTVSKARVHFNNTAAESG</sequence>
<evidence type="ECO:0000313" key="1">
    <source>
        <dbReference type="EMBL" id="GAH65409.1"/>
    </source>
</evidence>
<name>X1IGZ5_9ZZZZ</name>
<dbReference type="EMBL" id="BARU01027988">
    <property type="protein sequence ID" value="GAH65409.1"/>
    <property type="molecule type" value="Genomic_DNA"/>
</dbReference>
<gene>
    <name evidence="1" type="ORF">S03H2_44732</name>
</gene>
<accession>X1IGZ5</accession>